<name>E4RU79_LEAB4</name>
<dbReference type="InterPro" id="IPR016047">
    <property type="entry name" value="M23ase_b-sheet_dom"/>
</dbReference>
<dbReference type="GO" id="GO:0004222">
    <property type="term" value="F:metalloendopeptidase activity"/>
    <property type="evidence" value="ECO:0007669"/>
    <property type="project" value="TreeGrafter"/>
</dbReference>
<accession>E4RU79</accession>
<dbReference type="PANTHER" id="PTHR21666">
    <property type="entry name" value="PEPTIDASE-RELATED"/>
    <property type="match status" value="1"/>
</dbReference>
<feature type="domain" description="M23ase beta-sheet core" evidence="1">
    <location>
        <begin position="138"/>
        <end position="172"/>
    </location>
</feature>
<dbReference type="HOGENOM" id="CLU_025250_0_0_10"/>
<evidence type="ECO:0000259" key="1">
    <source>
        <dbReference type="Pfam" id="PF01551"/>
    </source>
</evidence>
<feature type="domain" description="M23ase beta-sheet core" evidence="1">
    <location>
        <begin position="51"/>
        <end position="108"/>
    </location>
</feature>
<reference evidence="2 3" key="2">
    <citation type="journal article" date="2011" name="Stand. Genomic Sci.">
        <title>Complete genome sequence of Leadbetterella byssophila type strain (4M15).</title>
        <authorList>
            <person name="Abt B."/>
            <person name="Teshima H."/>
            <person name="Lucas S."/>
            <person name="Lapidus A."/>
            <person name="Del Rio T.G."/>
            <person name="Nolan M."/>
            <person name="Tice H."/>
            <person name="Cheng J.F."/>
            <person name="Pitluck S."/>
            <person name="Liolios K."/>
            <person name="Pagani I."/>
            <person name="Ivanova N."/>
            <person name="Mavromatis K."/>
            <person name="Pati A."/>
            <person name="Tapia R."/>
            <person name="Han C."/>
            <person name="Goodwin L."/>
            <person name="Chen A."/>
            <person name="Palaniappan K."/>
            <person name="Land M."/>
            <person name="Hauser L."/>
            <person name="Chang Y.J."/>
            <person name="Jeffries C.D."/>
            <person name="Rohde M."/>
            <person name="Goker M."/>
            <person name="Tindall B.J."/>
            <person name="Detter J.C."/>
            <person name="Woyke T."/>
            <person name="Bristow J."/>
            <person name="Eisen J.A."/>
            <person name="Markowitz V."/>
            <person name="Hugenholtz P."/>
            <person name="Klenk H.P."/>
            <person name="Kyrpides N.C."/>
        </authorList>
    </citation>
    <scope>NUCLEOTIDE SEQUENCE [LARGE SCALE GENOMIC DNA]</scope>
    <source>
        <strain evidence="3">DSM 17132 / JCM 16389 / KACC 11308 / NBRC 106382 / 4M15</strain>
    </source>
</reference>
<dbReference type="SUPFAM" id="SSF51261">
    <property type="entry name" value="Duplicated hybrid motif"/>
    <property type="match status" value="1"/>
</dbReference>
<dbReference type="InterPro" id="IPR050570">
    <property type="entry name" value="Cell_wall_metabolism_enzyme"/>
</dbReference>
<dbReference type="Gene3D" id="2.70.70.10">
    <property type="entry name" value="Glucose Permease (Domain IIA)"/>
    <property type="match status" value="1"/>
</dbReference>
<evidence type="ECO:0000313" key="3">
    <source>
        <dbReference type="Proteomes" id="UP000007435"/>
    </source>
</evidence>
<dbReference type="CDD" id="cd12797">
    <property type="entry name" value="M23_peptidase"/>
    <property type="match status" value="1"/>
</dbReference>
<gene>
    <name evidence="2" type="ordered locus">Lbys_1193</name>
</gene>
<dbReference type="PANTHER" id="PTHR21666:SF285">
    <property type="entry name" value="M23 FAMILY METALLOPEPTIDASE"/>
    <property type="match status" value="1"/>
</dbReference>
<protein>
    <submittedName>
        <fullName evidence="2">Peptidase M23</fullName>
    </submittedName>
</protein>
<dbReference type="STRING" id="649349.Lbys_1193"/>
<organism evidence="2 3">
    <name type="scientific">Leadbetterella byssophila (strain DSM 17132 / JCM 16389 / KACC 11308 / NBRC 106382 / 4M15)</name>
    <dbReference type="NCBI Taxonomy" id="649349"/>
    <lineage>
        <taxon>Bacteria</taxon>
        <taxon>Pseudomonadati</taxon>
        <taxon>Bacteroidota</taxon>
        <taxon>Cytophagia</taxon>
        <taxon>Cytophagales</taxon>
        <taxon>Leadbetterellaceae</taxon>
        <taxon>Leadbetterella</taxon>
    </lineage>
</organism>
<dbReference type="InterPro" id="IPR011055">
    <property type="entry name" value="Dup_hybrid_motif"/>
</dbReference>
<dbReference type="KEGG" id="lby:Lbys_1193"/>
<dbReference type="Pfam" id="PF01551">
    <property type="entry name" value="Peptidase_M23"/>
    <property type="match status" value="2"/>
</dbReference>
<dbReference type="EMBL" id="CP002305">
    <property type="protein sequence ID" value="ADQ16913.1"/>
    <property type="molecule type" value="Genomic_DNA"/>
</dbReference>
<proteinExistence type="predicted"/>
<dbReference type="AlphaFoldDB" id="E4RU79"/>
<dbReference type="Proteomes" id="UP000007435">
    <property type="component" value="Chromosome"/>
</dbReference>
<sequence>MKKLIAGILLFTNFYGYAQGSFPKGYFIMPINPGQVTSLSGCFGDIRINHFHSGLDIRTGGQEGKRVVAAADGYVSRIRVQNGGYGNVLYITHPNGYTTVYAHLRDFRDDLSEFLTQKQYESKVWEIDVPLEAGKFPVKQGELVAFSGNTGGSGGPHLHFEIRDEKENALDPQQFGFKEIRDLTPPVIELISLKCMSADARINGKFGTFDFKPVRRANGTYALPQNLRATGTIGMEVLTYDKAGNSPFRQGVHKIELFMNDELQYRFKLDQMAFHNKLDMNIHVNYERLIGKGQKIHKCYVEEANSFDFYESNDHWGLLKIDKPNHQVKLKVSDSHGNKTQLDFSIQRDPSSSEVASETLNVFGRFLKINTSNPNVKIITYSGKEINLGTTDGNVVVYDLKEGFPEQVFLGDKKMSMPVNTAITLQNPRINLPQLKADFTGTLYDDAYINTEVNDEVLILHDDSIPLKGEARVAWTKTKGFNFPEKLKVYLEGSKRKFIGGEWSDKTIRFKTREFGTYRTLYDFDPPTITPRVVNENQLRFTISDKLSGIAKIECYVNGEWVLMDYEYKTGAIWARKKDPQQTFSGDVVLKITDNCNNTQSYETKI</sequence>
<keyword evidence="3" id="KW-1185">Reference proteome</keyword>
<dbReference type="RefSeq" id="WP_013407963.1">
    <property type="nucleotide sequence ID" value="NC_014655.1"/>
</dbReference>
<reference key="1">
    <citation type="submission" date="2010-11" db="EMBL/GenBank/DDBJ databases">
        <title>The complete genome of Leadbetterella byssophila DSM 17132.</title>
        <authorList>
            <consortium name="US DOE Joint Genome Institute (JGI-PGF)"/>
            <person name="Lucas S."/>
            <person name="Copeland A."/>
            <person name="Lapidus A."/>
            <person name="Glavina del Rio T."/>
            <person name="Dalin E."/>
            <person name="Tice H."/>
            <person name="Bruce D."/>
            <person name="Goodwin L."/>
            <person name="Pitluck S."/>
            <person name="Kyrpides N."/>
            <person name="Mavromatis K."/>
            <person name="Ivanova N."/>
            <person name="Teshima H."/>
            <person name="Brettin T."/>
            <person name="Detter J.C."/>
            <person name="Han C."/>
            <person name="Tapia R."/>
            <person name="Land M."/>
            <person name="Hauser L."/>
            <person name="Markowitz V."/>
            <person name="Cheng J.-F."/>
            <person name="Hugenholtz P."/>
            <person name="Woyke T."/>
            <person name="Wu D."/>
            <person name="Tindall B."/>
            <person name="Pomrenke H.G."/>
            <person name="Brambilla E."/>
            <person name="Klenk H.-P."/>
            <person name="Eisen J.A."/>
        </authorList>
    </citation>
    <scope>NUCLEOTIDE SEQUENCE [LARGE SCALE GENOMIC DNA]</scope>
    <source>
        <strain>DSM 17132</strain>
    </source>
</reference>
<dbReference type="OrthoDB" id="9810477at2"/>
<dbReference type="eggNOG" id="COG0739">
    <property type="taxonomic scope" value="Bacteria"/>
</dbReference>
<evidence type="ECO:0000313" key="2">
    <source>
        <dbReference type="EMBL" id="ADQ16913.1"/>
    </source>
</evidence>